<dbReference type="NCBIfam" id="TIGR01552">
    <property type="entry name" value="phd_fam"/>
    <property type="match status" value="1"/>
</dbReference>
<comment type="caution">
    <text evidence="2">The sequence shown here is derived from an EMBL/GenBank/DDBJ whole genome shotgun (WGS) entry which is preliminary data.</text>
</comment>
<reference evidence="2" key="1">
    <citation type="journal article" date="2014" name="Front. Microbiol.">
        <title>High frequency of phylogenetically diverse reductive dehalogenase-homologous genes in deep subseafloor sedimentary metagenomes.</title>
        <authorList>
            <person name="Kawai M."/>
            <person name="Futagami T."/>
            <person name="Toyoda A."/>
            <person name="Takaki Y."/>
            <person name="Nishi S."/>
            <person name="Hori S."/>
            <person name="Arai W."/>
            <person name="Tsubouchi T."/>
            <person name="Morono Y."/>
            <person name="Uchiyama I."/>
            <person name="Ito T."/>
            <person name="Fujiyama A."/>
            <person name="Inagaki F."/>
            <person name="Takami H."/>
        </authorList>
    </citation>
    <scope>NUCLEOTIDE SEQUENCE</scope>
    <source>
        <strain evidence="2">Expedition CK06-06</strain>
    </source>
</reference>
<dbReference type="InterPro" id="IPR006442">
    <property type="entry name" value="Antitoxin_Phd/YefM"/>
</dbReference>
<evidence type="ECO:0000256" key="1">
    <source>
        <dbReference type="ARBA" id="ARBA00009981"/>
    </source>
</evidence>
<dbReference type="EMBL" id="BARV01001105">
    <property type="protein sequence ID" value="GAH92019.1"/>
    <property type="molecule type" value="Genomic_DNA"/>
</dbReference>
<organism evidence="2">
    <name type="scientific">marine sediment metagenome</name>
    <dbReference type="NCBI Taxonomy" id="412755"/>
    <lineage>
        <taxon>unclassified sequences</taxon>
        <taxon>metagenomes</taxon>
        <taxon>ecological metagenomes</taxon>
    </lineage>
</organism>
<protein>
    <recommendedName>
        <fullName evidence="3">Antitoxin</fullName>
    </recommendedName>
</protein>
<proteinExistence type="inferred from homology"/>
<evidence type="ECO:0000313" key="2">
    <source>
        <dbReference type="EMBL" id="GAH92019.1"/>
    </source>
</evidence>
<name>X1KPE4_9ZZZZ</name>
<dbReference type="AlphaFoldDB" id="X1KPE4"/>
<accession>X1KPE4</accession>
<evidence type="ECO:0008006" key="3">
    <source>
        <dbReference type="Google" id="ProtNLM"/>
    </source>
</evidence>
<dbReference type="InterPro" id="IPR036165">
    <property type="entry name" value="YefM-like_sf"/>
</dbReference>
<dbReference type="SUPFAM" id="SSF143120">
    <property type="entry name" value="YefM-like"/>
    <property type="match status" value="1"/>
</dbReference>
<comment type="similarity">
    <text evidence="1">Belongs to the phD/YefM antitoxin family.</text>
</comment>
<dbReference type="Pfam" id="PF02604">
    <property type="entry name" value="PhdYeFM_antitox"/>
    <property type="match status" value="1"/>
</dbReference>
<gene>
    <name evidence="2" type="ORF">S06H3_03408</name>
</gene>
<dbReference type="Gene3D" id="3.40.1620.10">
    <property type="entry name" value="YefM-like domain"/>
    <property type="match status" value="1"/>
</dbReference>
<sequence>MKFRNVVELHNKTSEILREIEKDEHVIITSHGKPKAIIQKFSEEDIEDFVIENSPRIRKSIEEAYKDYIEHGGFSLDQVIKDLEL</sequence>